<dbReference type="Proteomes" id="UP000247702">
    <property type="component" value="Unassembled WGS sequence"/>
</dbReference>
<reference evidence="1 2" key="1">
    <citation type="submission" date="2017-11" db="EMBL/GenBank/DDBJ databases">
        <title>The genome of Rhizophagus clarus HR1 reveals common genetic basis of auxotrophy among arbuscular mycorrhizal fungi.</title>
        <authorList>
            <person name="Kobayashi Y."/>
        </authorList>
    </citation>
    <scope>NUCLEOTIDE SEQUENCE [LARGE SCALE GENOMIC DNA]</scope>
    <source>
        <strain evidence="1 2">HR1</strain>
    </source>
</reference>
<protein>
    <submittedName>
        <fullName evidence="1">Uncharacterized protein</fullName>
    </submittedName>
</protein>
<proteinExistence type="predicted"/>
<comment type="caution">
    <text evidence="1">The sequence shown here is derived from an EMBL/GenBank/DDBJ whole genome shotgun (WGS) entry which is preliminary data.</text>
</comment>
<accession>A0A2Z6RUB8</accession>
<evidence type="ECO:0000313" key="1">
    <source>
        <dbReference type="EMBL" id="GBC05831.1"/>
    </source>
</evidence>
<gene>
    <name evidence="1" type="ORF">RclHR1_06460002</name>
</gene>
<keyword evidence="2" id="KW-1185">Reference proteome</keyword>
<evidence type="ECO:0000313" key="2">
    <source>
        <dbReference type="Proteomes" id="UP000247702"/>
    </source>
</evidence>
<organism evidence="1 2">
    <name type="scientific">Rhizophagus clarus</name>
    <dbReference type="NCBI Taxonomy" id="94130"/>
    <lineage>
        <taxon>Eukaryota</taxon>
        <taxon>Fungi</taxon>
        <taxon>Fungi incertae sedis</taxon>
        <taxon>Mucoromycota</taxon>
        <taxon>Glomeromycotina</taxon>
        <taxon>Glomeromycetes</taxon>
        <taxon>Glomerales</taxon>
        <taxon>Glomeraceae</taxon>
        <taxon>Rhizophagus</taxon>
    </lineage>
</organism>
<name>A0A2Z6RUB8_9GLOM</name>
<sequence>MIKIKYDVKIYCYINTDLLQCSSLSGIEKGSLVCQQRQAQSKVHRVTFLQETQFLSAHNVLHLRYWLKTIEEIPTL</sequence>
<dbReference type="EMBL" id="BEXD01004033">
    <property type="protein sequence ID" value="GBC05831.1"/>
    <property type="molecule type" value="Genomic_DNA"/>
</dbReference>
<dbReference type="AlphaFoldDB" id="A0A2Z6RUB8"/>